<reference evidence="4" key="1">
    <citation type="submission" date="2020-10" db="EMBL/GenBank/DDBJ databases">
        <title>Taxonomic study of unclassified bacteria belonging to the class Ktedonobacteria.</title>
        <authorList>
            <person name="Yabe S."/>
            <person name="Wang C.M."/>
            <person name="Zheng Y."/>
            <person name="Sakai Y."/>
            <person name="Cavaletti L."/>
            <person name="Monciardini P."/>
            <person name="Donadio S."/>
        </authorList>
    </citation>
    <scope>NUCLEOTIDE SEQUENCE</scope>
    <source>
        <strain evidence="4">ID150040</strain>
    </source>
</reference>
<feature type="transmembrane region" description="Helical" evidence="3">
    <location>
        <begin position="179"/>
        <end position="197"/>
    </location>
</feature>
<keyword evidence="3" id="KW-0812">Transmembrane</keyword>
<organism evidence="4 5">
    <name type="scientific">Reticulibacter mediterranei</name>
    <dbReference type="NCBI Taxonomy" id="2778369"/>
    <lineage>
        <taxon>Bacteria</taxon>
        <taxon>Bacillati</taxon>
        <taxon>Chloroflexota</taxon>
        <taxon>Ktedonobacteria</taxon>
        <taxon>Ktedonobacterales</taxon>
        <taxon>Reticulibacteraceae</taxon>
        <taxon>Reticulibacter</taxon>
    </lineage>
</organism>
<dbReference type="InterPro" id="IPR048254">
    <property type="entry name" value="CDP_ALCOHOL_P_TRANSF_CS"/>
</dbReference>
<dbReference type="EMBL" id="BNJK01000001">
    <property type="protein sequence ID" value="GHO92370.1"/>
    <property type="molecule type" value="Genomic_DNA"/>
</dbReference>
<dbReference type="GO" id="GO:0016780">
    <property type="term" value="F:phosphotransferase activity, for other substituted phosphate groups"/>
    <property type="evidence" value="ECO:0007669"/>
    <property type="project" value="InterPro"/>
</dbReference>
<comment type="similarity">
    <text evidence="2">Belongs to the CDP-alcohol phosphatidyltransferase class-I family.</text>
</comment>
<name>A0A8J3IKC6_9CHLR</name>
<dbReference type="AlphaFoldDB" id="A0A8J3IKC6"/>
<dbReference type="GO" id="GO:0016020">
    <property type="term" value="C:membrane"/>
    <property type="evidence" value="ECO:0007669"/>
    <property type="project" value="InterPro"/>
</dbReference>
<keyword evidence="1 2" id="KW-0808">Transferase</keyword>
<dbReference type="PROSITE" id="PS00379">
    <property type="entry name" value="CDP_ALCOHOL_P_TRANSF"/>
    <property type="match status" value="1"/>
</dbReference>
<dbReference type="Gene3D" id="1.20.120.1760">
    <property type="match status" value="1"/>
</dbReference>
<evidence type="ECO:0000256" key="2">
    <source>
        <dbReference type="RuleBase" id="RU003750"/>
    </source>
</evidence>
<dbReference type="InterPro" id="IPR043130">
    <property type="entry name" value="CDP-OH_PTrfase_TM_dom"/>
</dbReference>
<evidence type="ECO:0000313" key="4">
    <source>
        <dbReference type="EMBL" id="GHO92370.1"/>
    </source>
</evidence>
<accession>A0A8J3IKC6</accession>
<feature type="transmembrane region" description="Helical" evidence="3">
    <location>
        <begin position="126"/>
        <end position="147"/>
    </location>
</feature>
<gene>
    <name evidence="4" type="ORF">KSF_024180</name>
</gene>
<evidence type="ECO:0000256" key="1">
    <source>
        <dbReference type="ARBA" id="ARBA00022679"/>
    </source>
</evidence>
<evidence type="ECO:0000313" key="5">
    <source>
        <dbReference type="Proteomes" id="UP000597444"/>
    </source>
</evidence>
<evidence type="ECO:0008006" key="6">
    <source>
        <dbReference type="Google" id="ProtNLM"/>
    </source>
</evidence>
<evidence type="ECO:0000256" key="3">
    <source>
        <dbReference type="SAM" id="Phobius"/>
    </source>
</evidence>
<keyword evidence="5" id="KW-1185">Reference proteome</keyword>
<proteinExistence type="inferred from homology"/>
<dbReference type="Pfam" id="PF01066">
    <property type="entry name" value="CDP-OH_P_transf"/>
    <property type="match status" value="1"/>
</dbReference>
<dbReference type="Proteomes" id="UP000597444">
    <property type="component" value="Unassembled WGS sequence"/>
</dbReference>
<protein>
    <recommendedName>
        <fullName evidence="6">CDP-alcohol phosphatidyltransferase</fullName>
    </recommendedName>
</protein>
<keyword evidence="3" id="KW-0472">Membrane</keyword>
<dbReference type="InterPro" id="IPR000462">
    <property type="entry name" value="CDP-OH_P_trans"/>
</dbReference>
<keyword evidence="3" id="KW-1133">Transmembrane helix</keyword>
<dbReference type="RefSeq" id="WP_220203209.1">
    <property type="nucleotide sequence ID" value="NZ_BNJK01000001.1"/>
</dbReference>
<dbReference type="GO" id="GO:0008654">
    <property type="term" value="P:phospholipid biosynthetic process"/>
    <property type="evidence" value="ECO:0007669"/>
    <property type="project" value="InterPro"/>
</dbReference>
<feature type="transmembrane region" description="Helical" evidence="3">
    <location>
        <begin position="154"/>
        <end position="173"/>
    </location>
</feature>
<comment type="caution">
    <text evidence="4">The sequence shown here is derived from an EMBL/GenBank/DDBJ whole genome shotgun (WGS) entry which is preliminary data.</text>
</comment>
<feature type="transmembrane region" description="Helical" evidence="3">
    <location>
        <begin position="47"/>
        <end position="74"/>
    </location>
</feature>
<sequence length="203" mass="22817">MQRRGRRLTSIYSDDEQRVLVPSQRIRQYVLEPLATLLSRLGISPDILSFTSVVLGMGFCLLAPISFTLAFWLLMVSLLCDGLDGVEARATGKNTARGSFTDMFCDQMVVAFSVAGMAWKGLVHPALAIIFVFIYTAMVTFLVLHHLLQVSSRWIIRPSRLLLCVAIALYFFFKIDLLNALLGVYLLTLPLLALSFWRLRNAL</sequence>